<dbReference type="HAMAP" id="MF_03163">
    <property type="entry name" value="RNA_methyltr_E_SPB1"/>
    <property type="match status" value="1"/>
</dbReference>
<evidence type="ECO:0000256" key="2">
    <source>
        <dbReference type="ARBA" id="ARBA00022517"/>
    </source>
</evidence>
<dbReference type="HAMAP" id="MF_01547">
    <property type="entry name" value="RNA_methyltr_E"/>
    <property type="match status" value="1"/>
</dbReference>
<keyword evidence="2 8" id="KW-0690">Ribosome biogenesis</keyword>
<feature type="binding site" evidence="8">
    <location>
        <position position="92"/>
    </location>
    <ligand>
        <name>S-adenosyl-L-methionine</name>
        <dbReference type="ChEBI" id="CHEBI:59789"/>
    </ligand>
</feature>
<dbReference type="Pfam" id="PF07780">
    <property type="entry name" value="Spb1_C"/>
    <property type="match status" value="1"/>
</dbReference>
<dbReference type="AlphaFoldDB" id="A0A7I8VMZ3"/>
<feature type="binding site" evidence="8">
    <location>
        <position position="56"/>
    </location>
    <ligand>
        <name>S-adenosyl-L-methionine</name>
        <dbReference type="ChEBI" id="CHEBI:59789"/>
    </ligand>
</feature>
<dbReference type="InterPro" id="IPR028589">
    <property type="entry name" value="SPB1-like"/>
</dbReference>
<feature type="binding site" evidence="8">
    <location>
        <position position="117"/>
    </location>
    <ligand>
        <name>S-adenosyl-L-methionine</name>
        <dbReference type="ChEBI" id="CHEBI:59789"/>
    </ligand>
</feature>
<evidence type="ECO:0000256" key="1">
    <source>
        <dbReference type="ARBA" id="ARBA00004604"/>
    </source>
</evidence>
<organism evidence="13 14">
    <name type="scientific">Dimorphilus gyrociliatus</name>
    <dbReference type="NCBI Taxonomy" id="2664684"/>
    <lineage>
        <taxon>Eukaryota</taxon>
        <taxon>Metazoa</taxon>
        <taxon>Spiralia</taxon>
        <taxon>Lophotrochozoa</taxon>
        <taxon>Annelida</taxon>
        <taxon>Polychaeta</taxon>
        <taxon>Polychaeta incertae sedis</taxon>
        <taxon>Dinophilidae</taxon>
        <taxon>Dimorphilus</taxon>
    </lineage>
</organism>
<sequence length="812" mass="93117">MGKKGKIGKSRKDKFYHLAKETGYRARSAFKLLQLNRKYEFLEKSRVCIDLCAAPGGWLQVAAEKMPISSVIIGVDLVPIKPIRNVITLTEDITTEKCRQALKKEIQTWKADIVLHDGAPNVGKNWLHDAFSQATLTLQALKLALEFLKKGGYFVTKVFRSKDYNCLLWVFQQLFRKVFATKPAASRNESAEIFVVCQGFKAPDKIDPKFTDPKYVFQEVALLAKDSKKALQLMTSEKRKRSREGYADGDYTLHHSLSVNEFFEKENFLELLAGCHVLLLDNEKIRDHPLTTKEIKLCCSDIQVLGRRDVKNLLTWRKKLLEEFKTVDKKEAEVEEVSDADSEEDLDEKIARLKKEEEQSVKRKRKKDMKEKRKLRDKIDMKMVIPGDRMDNAEDEHIFDMKKITTKNQVKNITDNAEEPEVEDNWDDEEEHSKRKMMATYDRFKEDADETFPTSDEEENSEGDDDDDDDDDEEENGKDDDEGEQNGNPLIVDLHDEPEKDRNMAMWFNRDAFKDLENDVENDSEDEEDGIENGIVKQGITTANGGDNSDDDESSDDSDSDDDSDDSDSDYDVGNLGTPAQKKLKISKKDGFEVVPTSEIGENTLPGVSKKVKKLDPLGLAIGEELVKSKKRRRELIEESYHKFMNDDTDLPVWFTQDEARNYRKPVSVSKEQVQEYKEKLKAIDARPAKRVIEAKARKKKRSVRRLEKARKKAETVSESVDVSEKEKMRQIRDIYKRAGLLKKQKSEVSYVVAKKGAGKKVSRPAGVKGHFKVVDPRMKKDNRKMKDNLKKQKKGGKFGKKKPTKGKGKGR</sequence>
<keyword evidence="4 8" id="KW-0489">Methyltransferase</keyword>
<dbReference type="InterPro" id="IPR050082">
    <property type="entry name" value="RNA_methyltr_RlmE"/>
</dbReference>
<feature type="region of interest" description="Disordered" evidence="9">
    <location>
        <begin position="696"/>
        <end position="723"/>
    </location>
</feature>
<keyword evidence="6 8" id="KW-0949">S-adenosyl-L-methionine</keyword>
<name>A0A7I8VMZ3_9ANNE</name>
<dbReference type="EC" id="2.1.1.-" evidence="8"/>
<protein>
    <recommendedName>
        <fullName evidence="8">Putative rRNA methyltransferase</fullName>
        <ecNumber evidence="8">2.1.1.-</ecNumber>
    </recommendedName>
    <alternativeName>
        <fullName evidence="8">2'-O-ribose RNA methyltransferase SPB1 homolog</fullName>
    </alternativeName>
</protein>
<dbReference type="PANTHER" id="PTHR10920">
    <property type="entry name" value="RIBOSOMAL RNA METHYLTRANSFERASE"/>
    <property type="match status" value="1"/>
</dbReference>
<dbReference type="GO" id="GO:0016435">
    <property type="term" value="F:rRNA (guanine) methyltransferase activity"/>
    <property type="evidence" value="ECO:0007669"/>
    <property type="project" value="TreeGrafter"/>
</dbReference>
<dbReference type="InterPro" id="IPR002877">
    <property type="entry name" value="RNA_MeTrfase_FtsJ_dom"/>
</dbReference>
<dbReference type="InterPro" id="IPR012920">
    <property type="entry name" value="rRNA_MeTfrase_SPB1-like_C"/>
</dbReference>
<comment type="caution">
    <text evidence="13">The sequence shown here is derived from an EMBL/GenBank/DDBJ whole genome shotgun (WGS) entry which is preliminary data.</text>
</comment>
<feature type="compositionally biased region" description="Basic residues" evidence="9">
    <location>
        <begin position="792"/>
        <end position="812"/>
    </location>
</feature>
<feature type="region of interest" description="Disordered" evidence="9">
    <location>
        <begin position="756"/>
        <end position="812"/>
    </location>
</feature>
<comment type="function">
    <text evidence="8">Probable methyltransferase involved in the maturation of rRNA and in the biogenesis of ribosomal subunits.</text>
</comment>
<dbReference type="GO" id="GO:0000463">
    <property type="term" value="P:maturation of LSU-rRNA from tricistronic rRNA transcript (SSU-rRNA, 5.8S rRNA, LSU-rRNA)"/>
    <property type="evidence" value="ECO:0007669"/>
    <property type="project" value="TreeGrafter"/>
</dbReference>
<evidence type="ECO:0000256" key="9">
    <source>
        <dbReference type="SAM" id="MobiDB-lite"/>
    </source>
</evidence>
<feature type="compositionally biased region" description="Acidic residues" evidence="9">
    <location>
        <begin position="548"/>
        <end position="571"/>
    </location>
</feature>
<evidence type="ECO:0000313" key="13">
    <source>
        <dbReference type="EMBL" id="CAD5117659.1"/>
    </source>
</evidence>
<keyword evidence="7 8" id="KW-0539">Nucleus</keyword>
<feature type="compositionally biased region" description="Acidic residues" evidence="9">
    <location>
        <begin position="447"/>
        <end position="484"/>
    </location>
</feature>
<evidence type="ECO:0000256" key="3">
    <source>
        <dbReference type="ARBA" id="ARBA00022552"/>
    </source>
</evidence>
<comment type="subcellular location">
    <subcellularLocation>
        <location evidence="1 8">Nucleus</location>
        <location evidence="1 8">Nucleolus</location>
    </subcellularLocation>
</comment>
<keyword evidence="5 8" id="KW-0808">Transferase</keyword>
<dbReference type="GO" id="GO:0000466">
    <property type="term" value="P:maturation of 5.8S rRNA from tricistronic rRNA transcript (SSU-rRNA, 5.8S rRNA, LSU-rRNA)"/>
    <property type="evidence" value="ECO:0007669"/>
    <property type="project" value="TreeGrafter"/>
</dbReference>
<dbReference type="InterPro" id="IPR024576">
    <property type="entry name" value="rRNA_MeTfrase_Spb1_DUF3381"/>
</dbReference>
<feature type="domain" description="Ribosomal RNA methyltransferase SPB1-like C-terminal" evidence="11">
    <location>
        <begin position="586"/>
        <end position="789"/>
    </location>
</feature>
<dbReference type="Proteomes" id="UP000549394">
    <property type="component" value="Unassembled WGS sequence"/>
</dbReference>
<dbReference type="Gene3D" id="3.40.50.150">
    <property type="entry name" value="Vaccinia Virus protein VP39"/>
    <property type="match status" value="1"/>
</dbReference>
<evidence type="ECO:0000256" key="6">
    <source>
        <dbReference type="ARBA" id="ARBA00022691"/>
    </source>
</evidence>
<feature type="compositionally biased region" description="Basic residues" evidence="9">
    <location>
        <begin position="697"/>
        <end position="712"/>
    </location>
</feature>
<evidence type="ECO:0000313" key="14">
    <source>
        <dbReference type="Proteomes" id="UP000549394"/>
    </source>
</evidence>
<keyword evidence="14" id="KW-1185">Reference proteome</keyword>
<dbReference type="InterPro" id="IPR029063">
    <property type="entry name" value="SAM-dependent_MTases_sf"/>
</dbReference>
<dbReference type="GO" id="GO:0008650">
    <property type="term" value="F:rRNA (uridine-2'-O-)-methyltransferase activity"/>
    <property type="evidence" value="ECO:0007669"/>
    <property type="project" value="TreeGrafter"/>
</dbReference>
<evidence type="ECO:0000256" key="5">
    <source>
        <dbReference type="ARBA" id="ARBA00022679"/>
    </source>
</evidence>
<dbReference type="OrthoDB" id="289250at2759"/>
<feature type="compositionally biased region" description="Acidic residues" evidence="9">
    <location>
        <begin position="416"/>
        <end position="430"/>
    </location>
</feature>
<dbReference type="InterPro" id="IPR015507">
    <property type="entry name" value="rRNA-MeTfrase_E"/>
</dbReference>
<gene>
    <name evidence="13" type="ORF">DGYR_LOCUS6164</name>
</gene>
<accession>A0A7I8VMZ3</accession>
<feature type="region of interest" description="Disordered" evidence="9">
    <location>
        <begin position="518"/>
        <end position="582"/>
    </location>
</feature>
<dbReference type="Pfam" id="PF01728">
    <property type="entry name" value="FtsJ"/>
    <property type="match status" value="1"/>
</dbReference>
<evidence type="ECO:0000259" key="11">
    <source>
        <dbReference type="Pfam" id="PF07780"/>
    </source>
</evidence>
<feature type="compositionally biased region" description="Acidic residues" evidence="9">
    <location>
        <begin position="518"/>
        <end position="531"/>
    </location>
</feature>
<proteinExistence type="inferred from homology"/>
<dbReference type="SUPFAM" id="SSF53335">
    <property type="entry name" value="S-adenosyl-L-methionine-dependent methyltransferases"/>
    <property type="match status" value="1"/>
</dbReference>
<feature type="binding site" evidence="8">
    <location>
        <position position="76"/>
    </location>
    <ligand>
        <name>S-adenosyl-L-methionine</name>
        <dbReference type="ChEBI" id="CHEBI:59789"/>
    </ligand>
</feature>
<evidence type="ECO:0000256" key="8">
    <source>
        <dbReference type="HAMAP-Rule" id="MF_03163"/>
    </source>
</evidence>
<reference evidence="13 14" key="1">
    <citation type="submission" date="2020-08" db="EMBL/GenBank/DDBJ databases">
        <authorList>
            <person name="Hejnol A."/>
        </authorList>
    </citation>
    <scope>NUCLEOTIDE SEQUENCE [LARGE SCALE GENOMIC DNA]</scope>
</reference>
<dbReference type="FunFam" id="3.40.50.150:FF:000004">
    <property type="entry name" value="AdoMet-dependent rRNA methyltransferase SPB1"/>
    <property type="match status" value="1"/>
</dbReference>
<evidence type="ECO:0000259" key="12">
    <source>
        <dbReference type="Pfam" id="PF11861"/>
    </source>
</evidence>
<feature type="compositionally biased region" description="Basic and acidic residues" evidence="9">
    <location>
        <begin position="773"/>
        <end position="791"/>
    </location>
</feature>
<comment type="similarity">
    <text evidence="8">Belongs to the class I-like SAM-binding methyltransferase superfamily. RNA methyltransferase RlmE family. SPB1 subfamily.</text>
</comment>
<feature type="compositionally biased region" description="Basic and acidic residues" evidence="9">
    <location>
        <begin position="493"/>
        <end position="503"/>
    </location>
</feature>
<feature type="active site" description="Proton acceptor" evidence="8">
    <location>
        <position position="157"/>
    </location>
</feature>
<feature type="binding site" evidence="8">
    <location>
        <position position="58"/>
    </location>
    <ligand>
        <name>S-adenosyl-L-methionine</name>
        <dbReference type="ChEBI" id="CHEBI:59789"/>
    </ligand>
</feature>
<evidence type="ECO:0000256" key="4">
    <source>
        <dbReference type="ARBA" id="ARBA00022603"/>
    </source>
</evidence>
<feature type="domain" description="DUF3381" evidence="12">
    <location>
        <begin position="237"/>
        <end position="377"/>
    </location>
</feature>
<keyword evidence="3 8" id="KW-0698">rRNA processing</keyword>
<comment type="catalytic activity">
    <reaction evidence="8">
        <text>a ribonucleotide in rRNA + S-adenosyl-L-methionine = a 2'-O-methylribonucleotide in rRNA + S-adenosyl-L-homocysteine + H(+)</text>
        <dbReference type="Rhea" id="RHEA:48628"/>
        <dbReference type="Rhea" id="RHEA-COMP:12164"/>
        <dbReference type="Rhea" id="RHEA-COMP:12165"/>
        <dbReference type="ChEBI" id="CHEBI:15378"/>
        <dbReference type="ChEBI" id="CHEBI:57856"/>
        <dbReference type="ChEBI" id="CHEBI:59789"/>
        <dbReference type="ChEBI" id="CHEBI:90675"/>
        <dbReference type="ChEBI" id="CHEBI:90676"/>
    </reaction>
</comment>
<dbReference type="Pfam" id="PF11861">
    <property type="entry name" value="DUF3381"/>
    <property type="match status" value="1"/>
</dbReference>
<evidence type="ECO:0000256" key="7">
    <source>
        <dbReference type="ARBA" id="ARBA00023242"/>
    </source>
</evidence>
<evidence type="ECO:0000259" key="10">
    <source>
        <dbReference type="Pfam" id="PF01728"/>
    </source>
</evidence>
<dbReference type="GO" id="GO:0005730">
    <property type="term" value="C:nucleolus"/>
    <property type="evidence" value="ECO:0007669"/>
    <property type="project" value="UniProtKB-SubCell"/>
</dbReference>
<dbReference type="PANTHER" id="PTHR10920:SF13">
    <property type="entry name" value="PRE-RRNA 2'-O-RIBOSE RNA METHYLTRANSFERASE FTSJ3"/>
    <property type="match status" value="1"/>
</dbReference>
<feature type="domain" description="Ribosomal RNA methyltransferase FtsJ" evidence="10">
    <location>
        <begin position="24"/>
        <end position="200"/>
    </location>
</feature>
<dbReference type="EMBL" id="CAJFCJ010000007">
    <property type="protein sequence ID" value="CAD5117659.1"/>
    <property type="molecule type" value="Genomic_DNA"/>
</dbReference>
<dbReference type="GO" id="GO:0030687">
    <property type="term" value="C:preribosome, large subunit precursor"/>
    <property type="evidence" value="ECO:0007669"/>
    <property type="project" value="TreeGrafter"/>
</dbReference>
<feature type="region of interest" description="Disordered" evidence="9">
    <location>
        <begin position="410"/>
        <end position="503"/>
    </location>
</feature>